<dbReference type="EMBL" id="CAJHIT010000005">
    <property type="protein sequence ID" value="CAD6502285.1"/>
    <property type="molecule type" value="Genomic_DNA"/>
</dbReference>
<protein>
    <submittedName>
        <fullName evidence="2">BgTH12-02523</fullName>
    </submittedName>
</protein>
<evidence type="ECO:0000313" key="3">
    <source>
        <dbReference type="Proteomes" id="UP000683417"/>
    </source>
</evidence>
<feature type="signal peptide" evidence="1">
    <location>
        <begin position="1"/>
        <end position="21"/>
    </location>
</feature>
<feature type="chain" id="PRO_5040757846" evidence="1">
    <location>
        <begin position="22"/>
        <end position="130"/>
    </location>
</feature>
<organism evidence="2 3">
    <name type="scientific">Blumeria graminis f. sp. triticale</name>
    <dbReference type="NCBI Taxonomy" id="1689686"/>
    <lineage>
        <taxon>Eukaryota</taxon>
        <taxon>Fungi</taxon>
        <taxon>Dikarya</taxon>
        <taxon>Ascomycota</taxon>
        <taxon>Pezizomycotina</taxon>
        <taxon>Leotiomycetes</taxon>
        <taxon>Erysiphales</taxon>
        <taxon>Erysiphaceae</taxon>
        <taxon>Blumeria</taxon>
    </lineage>
</organism>
<name>A0A9W4D0E6_BLUGR</name>
<dbReference type="AlphaFoldDB" id="A0A9W4D0E6"/>
<gene>
    <name evidence="2" type="ORF">BGTH12_LOCUS3643</name>
</gene>
<evidence type="ECO:0000313" key="2">
    <source>
        <dbReference type="EMBL" id="CAD6502285.1"/>
    </source>
</evidence>
<evidence type="ECO:0000256" key="1">
    <source>
        <dbReference type="SAM" id="SignalP"/>
    </source>
</evidence>
<reference evidence="2" key="1">
    <citation type="submission" date="2020-10" db="EMBL/GenBank/DDBJ databases">
        <authorList>
            <person name="Muller C M."/>
        </authorList>
    </citation>
    <scope>NUCLEOTIDE SEQUENCE</scope>
    <source>
        <strain evidence="2">THUN-12</strain>
    </source>
</reference>
<keyword evidence="1" id="KW-0732">Signal</keyword>
<sequence length="130" mass="14846">MKISALFSVAALLSQSMPVLGYLFYRCGSDNIIEEELYRQIEMEYERLTGKRLRASEFPGGMKTAEVTFWEPSTSNLNSDLMIKVIFNTKKEMLSFQVSSSGKRIPCVGHNGDYIPREDIQVPDNDMYDD</sequence>
<accession>A0A9W4D0E6</accession>
<proteinExistence type="predicted"/>
<dbReference type="Proteomes" id="UP000683417">
    <property type="component" value="Unassembled WGS sequence"/>
</dbReference>
<comment type="caution">
    <text evidence="2">The sequence shown here is derived from an EMBL/GenBank/DDBJ whole genome shotgun (WGS) entry which is preliminary data.</text>
</comment>